<gene>
    <name evidence="5" type="ORF">K493DRAFT_257666</name>
</gene>
<comment type="similarity">
    <text evidence="1">Belongs to the peptidase C15 family.</text>
</comment>
<evidence type="ECO:0000256" key="2">
    <source>
        <dbReference type="ARBA" id="ARBA00022670"/>
    </source>
</evidence>
<evidence type="ECO:0000256" key="4">
    <source>
        <dbReference type="ARBA" id="ARBA00022807"/>
    </source>
</evidence>
<dbReference type="InterPro" id="IPR016125">
    <property type="entry name" value="Peptidase_C15-like"/>
</dbReference>
<dbReference type="OrthoDB" id="407146at2759"/>
<keyword evidence="3" id="KW-0378">Hydrolase</keyword>
<proteinExistence type="inferred from homology"/>
<dbReference type="InParanoid" id="A0A1Y1YMK6"/>
<dbReference type="AlphaFoldDB" id="A0A1Y1YMK6"/>
<dbReference type="GO" id="GO:0008234">
    <property type="term" value="F:cysteine-type peptidase activity"/>
    <property type="evidence" value="ECO:0007669"/>
    <property type="project" value="UniProtKB-KW"/>
</dbReference>
<dbReference type="SUPFAM" id="SSF53182">
    <property type="entry name" value="Pyrrolidone carboxyl peptidase (pyroglutamate aminopeptidase)"/>
    <property type="match status" value="1"/>
</dbReference>
<dbReference type="Gene3D" id="3.40.630.20">
    <property type="entry name" value="Peptidase C15, pyroglutamyl peptidase I-like"/>
    <property type="match status" value="1"/>
</dbReference>
<dbReference type="PANTHER" id="PTHR23402:SF1">
    <property type="entry name" value="PYROGLUTAMYL-PEPTIDASE I"/>
    <property type="match status" value="1"/>
</dbReference>
<dbReference type="InterPro" id="IPR036440">
    <property type="entry name" value="Peptidase_C15-like_sf"/>
</dbReference>
<name>A0A1Y1YMK6_9FUNG</name>
<sequence length="209" mass="23334">MKRKHVLLTGFQPFGEPLPEVNPSWECIKALDEVVLEASNSTEAQLGICELPVEYGPVLDIIPTLHSPDKPYTYYIHIGQGRPGSIRVETLAHQTGYKRLDNAKCAPSEGKCPRYNHDALTTLVNVEKLVEELSSETGYEISSSNNAGRYLCEYTYYCSMAESIVSTESHEQPQKRVLFVHVPPIGSPYELSELTSVIKKIVIHVISND</sequence>
<dbReference type="EMBL" id="MCFE01000104">
    <property type="protein sequence ID" value="ORX98976.1"/>
    <property type="molecule type" value="Genomic_DNA"/>
</dbReference>
<accession>A0A1Y1YMK6</accession>
<dbReference type="Pfam" id="PF01470">
    <property type="entry name" value="Peptidase_C15"/>
    <property type="match status" value="1"/>
</dbReference>
<dbReference type="PANTHER" id="PTHR23402">
    <property type="entry name" value="PROTEASE FAMILY C15 PYROGLUTAMYL-PEPTIDASE I-RELATED"/>
    <property type="match status" value="1"/>
</dbReference>
<keyword evidence="6" id="KW-1185">Reference proteome</keyword>
<keyword evidence="4" id="KW-0788">Thiol protease</keyword>
<protein>
    <submittedName>
        <fullName evidence="5">Peptidase C15, pyroglutamyl peptidase I-like protein</fullName>
    </submittedName>
</protein>
<dbReference type="GO" id="GO:0006508">
    <property type="term" value="P:proteolysis"/>
    <property type="evidence" value="ECO:0007669"/>
    <property type="project" value="UniProtKB-KW"/>
</dbReference>
<comment type="caution">
    <text evidence="5">The sequence shown here is derived from an EMBL/GenBank/DDBJ whole genome shotgun (WGS) entry which is preliminary data.</text>
</comment>
<evidence type="ECO:0000313" key="5">
    <source>
        <dbReference type="EMBL" id="ORX98976.1"/>
    </source>
</evidence>
<dbReference type="STRING" id="1314790.A0A1Y1YMK6"/>
<evidence type="ECO:0000313" key="6">
    <source>
        <dbReference type="Proteomes" id="UP000193498"/>
    </source>
</evidence>
<evidence type="ECO:0000256" key="1">
    <source>
        <dbReference type="ARBA" id="ARBA00006641"/>
    </source>
</evidence>
<evidence type="ECO:0000256" key="3">
    <source>
        <dbReference type="ARBA" id="ARBA00022801"/>
    </source>
</evidence>
<keyword evidence="2" id="KW-0645">Protease</keyword>
<dbReference type="Proteomes" id="UP000193498">
    <property type="component" value="Unassembled WGS sequence"/>
</dbReference>
<reference evidence="5 6" key="1">
    <citation type="submission" date="2016-07" db="EMBL/GenBank/DDBJ databases">
        <title>Pervasive Adenine N6-methylation of Active Genes in Fungi.</title>
        <authorList>
            <consortium name="DOE Joint Genome Institute"/>
            <person name="Mondo S.J."/>
            <person name="Dannebaum R.O."/>
            <person name="Kuo R.C."/>
            <person name="Labutti K."/>
            <person name="Haridas S."/>
            <person name="Kuo A."/>
            <person name="Salamov A."/>
            <person name="Ahrendt S.R."/>
            <person name="Lipzen A."/>
            <person name="Sullivan W."/>
            <person name="Andreopoulos W.B."/>
            <person name="Clum A."/>
            <person name="Lindquist E."/>
            <person name="Daum C."/>
            <person name="Ramamoorthy G.K."/>
            <person name="Gryganskyi A."/>
            <person name="Culley D."/>
            <person name="Magnuson J.K."/>
            <person name="James T.Y."/>
            <person name="O'Malley M.A."/>
            <person name="Stajich J.E."/>
            <person name="Spatafora J.W."/>
            <person name="Visel A."/>
            <person name="Grigoriev I.V."/>
        </authorList>
    </citation>
    <scope>NUCLEOTIDE SEQUENCE [LARGE SCALE GENOMIC DNA]</scope>
    <source>
        <strain evidence="5 6">CBS 931.73</strain>
    </source>
</reference>
<organism evidence="5 6">
    <name type="scientific">Basidiobolus meristosporus CBS 931.73</name>
    <dbReference type="NCBI Taxonomy" id="1314790"/>
    <lineage>
        <taxon>Eukaryota</taxon>
        <taxon>Fungi</taxon>
        <taxon>Fungi incertae sedis</taxon>
        <taxon>Zoopagomycota</taxon>
        <taxon>Entomophthoromycotina</taxon>
        <taxon>Basidiobolomycetes</taxon>
        <taxon>Basidiobolales</taxon>
        <taxon>Basidiobolaceae</taxon>
        <taxon>Basidiobolus</taxon>
    </lineage>
</organism>